<feature type="compositionally biased region" description="Basic and acidic residues" evidence="1">
    <location>
        <begin position="736"/>
        <end position="747"/>
    </location>
</feature>
<keyword evidence="4" id="KW-1185">Reference proteome</keyword>
<reference evidence="3" key="1">
    <citation type="submission" date="2022-04" db="EMBL/GenBank/DDBJ databases">
        <title>Carnegiea gigantea Genome sequencing and assembly v2.</title>
        <authorList>
            <person name="Copetti D."/>
            <person name="Sanderson M.J."/>
            <person name="Burquez A."/>
            <person name="Wojciechowski M.F."/>
        </authorList>
    </citation>
    <scope>NUCLEOTIDE SEQUENCE</scope>
    <source>
        <strain evidence="3">SGP5-SGP5p</strain>
        <tissue evidence="3">Aerial part</tissue>
    </source>
</reference>
<gene>
    <name evidence="3" type="ORF">Cgig2_029651</name>
</gene>
<feature type="region of interest" description="Disordered" evidence="1">
    <location>
        <begin position="736"/>
        <end position="804"/>
    </location>
</feature>
<dbReference type="InterPro" id="IPR019557">
    <property type="entry name" value="AminoTfrase-like_pln_mobile"/>
</dbReference>
<sequence length="852" mass="97537">MIEEKEELMVPHTSGVLPTFRKAHFLKPIWNPENQPPPRPHADVSLFSDPCMKMNEAITKRILFKGRIRQQKGWKDWVEELQKTHQEIWKKVGIFDAIRASIYNIRRHDELVIWLAQKWCPETNTLVFPWGETTMTLEDVLILGGFSVLGISVKCPVENPENKELERKLVDGCAEIKKDTINFFVTHNQWMKYFKGCGGELENVALIALWLSRYVFSTSCYAVICPLVFPIAVTLARGTRVALAPAVLAAIYRDMTLLKQKIMTLRTNGGDDGLNLILWSPLQLLQAWAWERFPTFSPKPTSLVPGEPRLARWHNVKKPKNELPGSDMEFLGDDFVWRPYSLNLENWVFPKFYPDKETWVLVHAEIDEELLSWTQCLRASVLVGVDGMEKYLPHRVAMQFGLDQHMPGFLSQVNDDVELAWSWYTKLPDGLRLYLPPRLFEGDVTVQYSDWWRDAPSLNNEPWLVCKRRRRSDRELKQLRHKKLNEVLTSSEIISSQFERNLVNEDPRECDQIVIEERKGKKLMESHANMAECNNRLGGSKKPLSLDINLSQLSQTVINEDAEKCGEIGIERQRENGLKGNNVDTADCSKHLEESKNPSSKINRSQFFQSLVNEDAQQCKETVMVRQKEKELIERDMNKAGCSNNSEGCKSQSSFDTLPPQFSQNLVNEDTQQSKKIVIIKGKELKNNNKCLTGRSRGLVGSKNTPCLAIIPCKSSQNLVNDDAQQCETISVEDQNGKKLRSADYSKKSRSKSAEAQGKNESTKEPPSLREPEMKKLGCAGMDKDEQNKYRDKAGPKLEKKEPDNVVIIDEVEEDGSNHDPYELLGGYELEARIRRLQNKQDFGSLRQAAEM</sequence>
<evidence type="ECO:0000256" key="1">
    <source>
        <dbReference type="SAM" id="MobiDB-lite"/>
    </source>
</evidence>
<dbReference type="PANTHER" id="PTHR46033:SF80">
    <property type="entry name" value="PROTEIN MAIN-LIKE 2-LIKE"/>
    <property type="match status" value="1"/>
</dbReference>
<organism evidence="3 4">
    <name type="scientific">Carnegiea gigantea</name>
    <dbReference type="NCBI Taxonomy" id="171969"/>
    <lineage>
        <taxon>Eukaryota</taxon>
        <taxon>Viridiplantae</taxon>
        <taxon>Streptophyta</taxon>
        <taxon>Embryophyta</taxon>
        <taxon>Tracheophyta</taxon>
        <taxon>Spermatophyta</taxon>
        <taxon>Magnoliopsida</taxon>
        <taxon>eudicotyledons</taxon>
        <taxon>Gunneridae</taxon>
        <taxon>Pentapetalae</taxon>
        <taxon>Caryophyllales</taxon>
        <taxon>Cactineae</taxon>
        <taxon>Cactaceae</taxon>
        <taxon>Cactoideae</taxon>
        <taxon>Echinocereeae</taxon>
        <taxon>Carnegiea</taxon>
    </lineage>
</organism>
<feature type="compositionally biased region" description="Basic and acidic residues" evidence="1">
    <location>
        <begin position="761"/>
        <end position="804"/>
    </location>
</feature>
<dbReference type="PANTHER" id="PTHR46033">
    <property type="entry name" value="PROTEIN MAIN-LIKE 2"/>
    <property type="match status" value="1"/>
</dbReference>
<evidence type="ECO:0000259" key="2">
    <source>
        <dbReference type="Pfam" id="PF10536"/>
    </source>
</evidence>
<name>A0A9Q1QJF8_9CARY</name>
<dbReference type="InterPro" id="IPR044824">
    <property type="entry name" value="MAIN-like"/>
</dbReference>
<dbReference type="Proteomes" id="UP001153076">
    <property type="component" value="Unassembled WGS sequence"/>
</dbReference>
<evidence type="ECO:0000313" key="4">
    <source>
        <dbReference type="Proteomes" id="UP001153076"/>
    </source>
</evidence>
<protein>
    <recommendedName>
        <fullName evidence="2">Aminotransferase-like plant mobile domain-containing protein</fullName>
    </recommendedName>
</protein>
<evidence type="ECO:0000313" key="3">
    <source>
        <dbReference type="EMBL" id="KAJ8443746.1"/>
    </source>
</evidence>
<comment type="caution">
    <text evidence="3">The sequence shown here is derived from an EMBL/GenBank/DDBJ whole genome shotgun (WGS) entry which is preliminary data.</text>
</comment>
<proteinExistence type="predicted"/>
<feature type="domain" description="Aminotransferase-like plant mobile" evidence="2">
    <location>
        <begin position="93"/>
        <end position="453"/>
    </location>
</feature>
<dbReference type="Pfam" id="PF10536">
    <property type="entry name" value="PMD"/>
    <property type="match status" value="1"/>
</dbReference>
<dbReference type="EMBL" id="JAKOGI010000113">
    <property type="protein sequence ID" value="KAJ8443746.1"/>
    <property type="molecule type" value="Genomic_DNA"/>
</dbReference>
<accession>A0A9Q1QJF8</accession>
<dbReference type="OrthoDB" id="1572276at2759"/>
<dbReference type="AlphaFoldDB" id="A0A9Q1QJF8"/>
<dbReference type="GO" id="GO:0010073">
    <property type="term" value="P:meristem maintenance"/>
    <property type="evidence" value="ECO:0007669"/>
    <property type="project" value="InterPro"/>
</dbReference>